<dbReference type="EMBL" id="CM000786">
    <property type="protein sequence ID" value="AQK38617.1"/>
    <property type="molecule type" value="Genomic_DNA"/>
</dbReference>
<reference evidence="1" key="1">
    <citation type="submission" date="2015-12" db="EMBL/GenBank/DDBJ databases">
        <title>Update maize B73 reference genome by single molecule sequencing technologies.</title>
        <authorList>
            <consortium name="Maize Genome Sequencing Project"/>
            <person name="Ware D."/>
        </authorList>
    </citation>
    <scope>NUCLEOTIDE SEQUENCE</scope>
    <source>
        <tissue evidence="1">Seedling</tissue>
    </source>
</reference>
<sequence length="36" mass="4133">MKPNRALVVTKLLVNISMANLKKPDLLIKNKVKNRM</sequence>
<gene>
    <name evidence="1" type="ORF">ZEAMMB73_Zm00001d023220</name>
</gene>
<accession>A0A1D6IQM0</accession>
<evidence type="ECO:0000313" key="1">
    <source>
        <dbReference type="EMBL" id="AQK38617.1"/>
    </source>
</evidence>
<proteinExistence type="predicted"/>
<name>A0A1D6IQM0_MAIZE</name>
<organism evidence="1">
    <name type="scientific">Zea mays</name>
    <name type="common">Maize</name>
    <dbReference type="NCBI Taxonomy" id="4577"/>
    <lineage>
        <taxon>Eukaryota</taxon>
        <taxon>Viridiplantae</taxon>
        <taxon>Streptophyta</taxon>
        <taxon>Embryophyta</taxon>
        <taxon>Tracheophyta</taxon>
        <taxon>Spermatophyta</taxon>
        <taxon>Magnoliopsida</taxon>
        <taxon>Liliopsida</taxon>
        <taxon>Poales</taxon>
        <taxon>Poaceae</taxon>
        <taxon>PACMAD clade</taxon>
        <taxon>Panicoideae</taxon>
        <taxon>Andropogonodae</taxon>
        <taxon>Andropogoneae</taxon>
        <taxon>Tripsacinae</taxon>
        <taxon>Zea</taxon>
    </lineage>
</organism>
<dbReference type="AlphaFoldDB" id="A0A1D6IQM0"/>
<protein>
    <submittedName>
        <fullName evidence="1">Outer membrane OMP85 family protein</fullName>
    </submittedName>
</protein>